<dbReference type="InterPro" id="IPR036673">
    <property type="entry name" value="Cyanovirin-N_sf"/>
</dbReference>
<dbReference type="STRING" id="177199.A0A420XWT0"/>
<keyword evidence="1" id="KW-0732">Signal</keyword>
<evidence type="ECO:0000313" key="3">
    <source>
        <dbReference type="EMBL" id="RKU40115.1"/>
    </source>
</evidence>
<gene>
    <name evidence="3" type="ORF">DL546_001695</name>
</gene>
<dbReference type="Proteomes" id="UP000275385">
    <property type="component" value="Unassembled WGS sequence"/>
</dbReference>
<evidence type="ECO:0000259" key="2">
    <source>
        <dbReference type="Pfam" id="PF08881"/>
    </source>
</evidence>
<feature type="chain" id="PRO_5019074956" description="Cyanovirin-N domain-containing protein" evidence="1">
    <location>
        <begin position="22"/>
        <end position="152"/>
    </location>
</feature>
<dbReference type="EMBL" id="QVQW01000120">
    <property type="protein sequence ID" value="RKU40115.1"/>
    <property type="molecule type" value="Genomic_DNA"/>
</dbReference>
<dbReference type="SUPFAM" id="SSF51322">
    <property type="entry name" value="Cyanovirin-N"/>
    <property type="match status" value="1"/>
</dbReference>
<evidence type="ECO:0000313" key="4">
    <source>
        <dbReference type="Proteomes" id="UP000275385"/>
    </source>
</evidence>
<dbReference type="Gene3D" id="2.30.60.10">
    <property type="entry name" value="Cyanovirin-N"/>
    <property type="match status" value="1"/>
</dbReference>
<reference evidence="3 4" key="1">
    <citation type="submission" date="2018-08" db="EMBL/GenBank/DDBJ databases">
        <title>Draft genome of the lignicolous fungus Coniochaeta pulveracea.</title>
        <authorList>
            <person name="Borstlap C.J."/>
            <person name="De Witt R.N."/>
            <person name="Botha A."/>
            <person name="Volschenk H."/>
        </authorList>
    </citation>
    <scope>NUCLEOTIDE SEQUENCE [LARGE SCALE GENOMIC DNA]</scope>
    <source>
        <strain evidence="3 4">CAB683</strain>
    </source>
</reference>
<protein>
    <recommendedName>
        <fullName evidence="2">Cyanovirin-N domain-containing protein</fullName>
    </recommendedName>
</protein>
<sequence>MMAIFHTMAITIASLASCALAQDPACLVNGGFISTCAFPGLRFNETSLGMYCLNDMIHTYGYNWTWIDLDTCLTNNDGQLTPMTNGSYSGSCANCTVTFNSTVHIACDCENVAGQVAPTSIDLNSIVYNVDGTMGCCEQFGNKTWKGPQALT</sequence>
<dbReference type="AlphaFoldDB" id="A0A420XWT0"/>
<feature type="domain" description="Cyanovirin-N" evidence="2">
    <location>
        <begin position="60"/>
        <end position="134"/>
    </location>
</feature>
<dbReference type="InterPro" id="IPR011058">
    <property type="entry name" value="Cyanovirin-N"/>
</dbReference>
<proteinExistence type="predicted"/>
<organism evidence="3 4">
    <name type="scientific">Coniochaeta pulveracea</name>
    <dbReference type="NCBI Taxonomy" id="177199"/>
    <lineage>
        <taxon>Eukaryota</taxon>
        <taxon>Fungi</taxon>
        <taxon>Dikarya</taxon>
        <taxon>Ascomycota</taxon>
        <taxon>Pezizomycotina</taxon>
        <taxon>Sordariomycetes</taxon>
        <taxon>Sordariomycetidae</taxon>
        <taxon>Coniochaetales</taxon>
        <taxon>Coniochaetaceae</taxon>
        <taxon>Coniochaeta</taxon>
    </lineage>
</organism>
<comment type="caution">
    <text evidence="3">The sequence shown here is derived from an EMBL/GenBank/DDBJ whole genome shotgun (WGS) entry which is preliminary data.</text>
</comment>
<feature type="signal peptide" evidence="1">
    <location>
        <begin position="1"/>
        <end position="21"/>
    </location>
</feature>
<accession>A0A420XWT0</accession>
<name>A0A420XWT0_9PEZI</name>
<dbReference type="OrthoDB" id="4672515at2759"/>
<evidence type="ECO:0000256" key="1">
    <source>
        <dbReference type="SAM" id="SignalP"/>
    </source>
</evidence>
<keyword evidence="4" id="KW-1185">Reference proteome</keyword>
<dbReference type="Pfam" id="PF08881">
    <property type="entry name" value="CVNH"/>
    <property type="match status" value="1"/>
</dbReference>